<dbReference type="InterPro" id="IPR011549">
    <property type="entry name" value="RibD_C"/>
</dbReference>
<keyword evidence="10 13" id="KW-0521">NADP</keyword>
<dbReference type="InterPro" id="IPR002125">
    <property type="entry name" value="CMP_dCMP_dom"/>
</dbReference>
<dbReference type="GO" id="GO:0008835">
    <property type="term" value="F:diaminohydroxyphosphoribosylaminopyrimidine deaminase activity"/>
    <property type="evidence" value="ECO:0007669"/>
    <property type="project" value="UniProtKB-EC"/>
</dbReference>
<dbReference type="InterPro" id="IPR016192">
    <property type="entry name" value="APOBEC/CMP_deaminase_Zn-bd"/>
</dbReference>
<evidence type="ECO:0000256" key="5">
    <source>
        <dbReference type="ARBA" id="ARBA00007417"/>
    </source>
</evidence>
<dbReference type="InterPro" id="IPR024072">
    <property type="entry name" value="DHFR-like_dom_sf"/>
</dbReference>
<organism evidence="18 19">
    <name type="scientific">Planctobacterium marinum</name>
    <dbReference type="NCBI Taxonomy" id="1631968"/>
    <lineage>
        <taxon>Bacteria</taxon>
        <taxon>Pseudomonadati</taxon>
        <taxon>Pseudomonadota</taxon>
        <taxon>Gammaproteobacteria</taxon>
        <taxon>Alteromonadales</taxon>
        <taxon>Alteromonadaceae</taxon>
        <taxon>Planctobacterium</taxon>
    </lineage>
</organism>
<feature type="binding site" evidence="15">
    <location>
        <position position="158"/>
    </location>
    <ligand>
        <name>NADP(+)</name>
        <dbReference type="ChEBI" id="CHEBI:58349"/>
    </ligand>
</feature>
<keyword evidence="11 13" id="KW-0560">Oxidoreductase</keyword>
<comment type="pathway">
    <text evidence="2 13">Cofactor biosynthesis; riboflavin biosynthesis; 5-amino-6-(D-ribitylamino)uracil from GTP: step 2/4.</text>
</comment>
<keyword evidence="12" id="KW-0511">Multifunctional enzyme</keyword>
<comment type="cofactor">
    <cofactor evidence="13 16">
        <name>Zn(2+)</name>
        <dbReference type="ChEBI" id="CHEBI:29105"/>
    </cofactor>
    <text evidence="13 16">Binds 1 zinc ion.</text>
</comment>
<comment type="similarity">
    <text evidence="4 13">In the N-terminal section; belongs to the cytidine and deoxycytidylate deaminase family.</text>
</comment>
<feature type="binding site" evidence="16">
    <location>
        <position position="88"/>
    </location>
    <ligand>
        <name>Zn(2+)</name>
        <dbReference type="ChEBI" id="CHEBI:29105"/>
        <note>catalytic</note>
    </ligand>
</feature>
<comment type="catalytic activity">
    <reaction evidence="13">
        <text>5-amino-6-(5-phospho-D-ribitylamino)uracil + NADP(+) = 5-amino-6-(5-phospho-D-ribosylamino)uracil + NADPH + H(+)</text>
        <dbReference type="Rhea" id="RHEA:17845"/>
        <dbReference type="ChEBI" id="CHEBI:15378"/>
        <dbReference type="ChEBI" id="CHEBI:57783"/>
        <dbReference type="ChEBI" id="CHEBI:58349"/>
        <dbReference type="ChEBI" id="CHEBI:58421"/>
        <dbReference type="ChEBI" id="CHEBI:58453"/>
        <dbReference type="EC" id="1.1.1.193"/>
    </reaction>
</comment>
<evidence type="ECO:0000313" key="19">
    <source>
        <dbReference type="Proteomes" id="UP001333710"/>
    </source>
</evidence>
<keyword evidence="8 13" id="KW-0378">Hydrolase</keyword>
<dbReference type="Gene3D" id="3.40.140.10">
    <property type="entry name" value="Cytidine Deaminase, domain 2"/>
    <property type="match status" value="1"/>
</dbReference>
<evidence type="ECO:0000256" key="7">
    <source>
        <dbReference type="ARBA" id="ARBA00022723"/>
    </source>
</evidence>
<feature type="binding site" evidence="15">
    <location>
        <position position="200"/>
    </location>
    <ligand>
        <name>NADP(+)</name>
        <dbReference type="ChEBI" id="CHEBI:58349"/>
    </ligand>
</feature>
<dbReference type="PROSITE" id="PS51747">
    <property type="entry name" value="CYT_DCMP_DEAMINASES_2"/>
    <property type="match status" value="1"/>
</dbReference>
<evidence type="ECO:0000256" key="3">
    <source>
        <dbReference type="ARBA" id="ARBA00004910"/>
    </source>
</evidence>
<dbReference type="EC" id="1.1.1.193" evidence="13"/>
<evidence type="ECO:0000256" key="13">
    <source>
        <dbReference type="PIRNR" id="PIRNR006769"/>
    </source>
</evidence>
<feature type="binding site" evidence="15">
    <location>
        <position position="188"/>
    </location>
    <ligand>
        <name>substrate</name>
    </ligand>
</feature>
<evidence type="ECO:0000256" key="4">
    <source>
        <dbReference type="ARBA" id="ARBA00005259"/>
    </source>
</evidence>
<dbReference type="GO" id="GO:0050661">
    <property type="term" value="F:NADP binding"/>
    <property type="evidence" value="ECO:0007669"/>
    <property type="project" value="InterPro"/>
</dbReference>
<evidence type="ECO:0000256" key="14">
    <source>
        <dbReference type="PIRSR" id="PIRSR006769-1"/>
    </source>
</evidence>
<dbReference type="NCBIfam" id="TIGR00227">
    <property type="entry name" value="ribD_Cterm"/>
    <property type="match status" value="1"/>
</dbReference>
<proteinExistence type="inferred from homology"/>
<keyword evidence="7 13" id="KW-0479">Metal-binding</keyword>
<keyword evidence="6 13" id="KW-0686">Riboflavin biosynthesis</keyword>
<dbReference type="PIRSF" id="PIRSF006769">
    <property type="entry name" value="RibD"/>
    <property type="match status" value="1"/>
</dbReference>
<dbReference type="EMBL" id="AP027272">
    <property type="protein sequence ID" value="BDX07551.1"/>
    <property type="molecule type" value="Genomic_DNA"/>
</dbReference>
<dbReference type="PANTHER" id="PTHR38011">
    <property type="entry name" value="DIHYDROFOLATE REDUCTASE FAMILY PROTEIN (AFU_ORTHOLOGUE AFUA_8G06820)"/>
    <property type="match status" value="1"/>
</dbReference>
<evidence type="ECO:0000256" key="8">
    <source>
        <dbReference type="ARBA" id="ARBA00022801"/>
    </source>
</evidence>
<evidence type="ECO:0000256" key="6">
    <source>
        <dbReference type="ARBA" id="ARBA00022619"/>
    </source>
</evidence>
<dbReference type="AlphaFoldDB" id="A0AA48HJG2"/>
<dbReference type="Pfam" id="PF00383">
    <property type="entry name" value="dCMP_cyt_deam_1"/>
    <property type="match status" value="1"/>
</dbReference>
<feature type="binding site" evidence="15">
    <location>
        <position position="204"/>
    </location>
    <ligand>
        <name>NADP(+)</name>
        <dbReference type="ChEBI" id="CHEBI:58349"/>
    </ligand>
</feature>
<evidence type="ECO:0000256" key="15">
    <source>
        <dbReference type="PIRSR" id="PIRSR006769-2"/>
    </source>
</evidence>
<dbReference type="NCBIfam" id="TIGR00326">
    <property type="entry name" value="eubact_ribD"/>
    <property type="match status" value="1"/>
</dbReference>
<dbReference type="PROSITE" id="PS00903">
    <property type="entry name" value="CYT_DCMP_DEAMINASES_1"/>
    <property type="match status" value="1"/>
</dbReference>
<name>A0AA48HJG2_9ALTE</name>
<reference evidence="18" key="1">
    <citation type="submission" date="2023-01" db="EMBL/GenBank/DDBJ databases">
        <title>Complete genome sequence of Planctobacterium marinum strain Dej080120_11.</title>
        <authorList>
            <person name="Ueki S."/>
            <person name="Maruyama F."/>
        </authorList>
    </citation>
    <scope>NUCLEOTIDE SEQUENCE</scope>
    <source>
        <strain evidence="18">Dej080120_11</strain>
    </source>
</reference>
<dbReference type="FunFam" id="3.40.140.10:FF:000025">
    <property type="entry name" value="Riboflavin biosynthesis protein RibD"/>
    <property type="match status" value="1"/>
</dbReference>
<evidence type="ECO:0000259" key="17">
    <source>
        <dbReference type="PROSITE" id="PS51747"/>
    </source>
</evidence>
<dbReference type="InterPro" id="IPR002734">
    <property type="entry name" value="RibDG_C"/>
</dbReference>
<feature type="binding site" evidence="15">
    <location>
        <position position="174"/>
    </location>
    <ligand>
        <name>NADP(+)</name>
        <dbReference type="ChEBI" id="CHEBI:58349"/>
    </ligand>
</feature>
<comment type="pathway">
    <text evidence="3 13">Cofactor biosynthesis; riboflavin biosynthesis; 5-amino-6-(D-ribitylamino)uracil from GTP: step 3/4.</text>
</comment>
<gene>
    <name evidence="18" type="ORF">MACH26_30720</name>
</gene>
<comment type="function">
    <text evidence="1 13">Converts 2,5-diamino-6-(ribosylamino)-4(3h)-pyrimidinone 5'-phosphate into 5-amino-6-(ribosylamino)-2,4(1h,3h)-pyrimidinedione 5'-phosphate.</text>
</comment>
<dbReference type="PANTHER" id="PTHR38011:SF7">
    <property type="entry name" value="2,5-DIAMINO-6-RIBOSYLAMINO-4(3H)-PYRIMIDINONE 5'-PHOSPHATE REDUCTASE"/>
    <property type="match status" value="1"/>
</dbReference>
<dbReference type="KEGG" id="pmaw:MACH26_30720"/>
<dbReference type="SUPFAM" id="SSF53597">
    <property type="entry name" value="Dihydrofolate reductase-like"/>
    <property type="match status" value="1"/>
</dbReference>
<dbReference type="Gene3D" id="3.40.430.10">
    <property type="entry name" value="Dihydrofolate Reductase, subunit A"/>
    <property type="match status" value="1"/>
</dbReference>
<dbReference type="GO" id="GO:0008703">
    <property type="term" value="F:5-amino-6-(5-phosphoribosylamino)uracil reductase activity"/>
    <property type="evidence" value="ECO:0007669"/>
    <property type="project" value="UniProtKB-EC"/>
</dbReference>
<sequence>MFSAIDAKHMARAIELAKRGIFTTSPNPNVGCVIVSANGDVLSEGFHQKAGEAHAEAAALASSAESVAGATVYVTLEPCSHYGRTPPCSDALINTGIKRVVVAMQDPNPKVAGRGLKKLRDAGIQVDVGLMEAAAKELNTGFIKRQLQGMPKVTLKMAASLDGKTALSNTQSKWITGAAARRDVQRHRAMSCAIISGSGTVLADDPSLNVRPEELPEHVNTGCTGEIRQPLRVILDGRNQLHSKLKVFADNNVLVINLSPNVELSEADIKQWQAPVQNGKIDLRAVLAHLAQMQLNDIWLEAGSRLAGAFIAAELVDSFILYLAPKLMGHSGFSLVELPAFEKMEQVPELHITETKMVGDDIKIVAHFR</sequence>
<feature type="active site" description="Proton donor" evidence="14">
    <location>
        <position position="56"/>
    </location>
</feature>
<comment type="similarity">
    <text evidence="5 13">In the C-terminal section; belongs to the HTP reductase family.</text>
</comment>
<dbReference type="InterPro" id="IPR004794">
    <property type="entry name" value="Eubact_RibD"/>
</dbReference>
<feature type="domain" description="CMP/dCMP-type deaminase" evidence="17">
    <location>
        <begin position="4"/>
        <end position="127"/>
    </location>
</feature>
<feature type="binding site" evidence="15">
    <location>
        <begin position="303"/>
        <end position="309"/>
    </location>
    <ligand>
        <name>NADP(+)</name>
        <dbReference type="ChEBI" id="CHEBI:58349"/>
    </ligand>
</feature>
<dbReference type="Pfam" id="PF01872">
    <property type="entry name" value="RibD_C"/>
    <property type="match status" value="1"/>
</dbReference>
<evidence type="ECO:0000256" key="12">
    <source>
        <dbReference type="ARBA" id="ARBA00023268"/>
    </source>
</evidence>
<feature type="binding site" evidence="15">
    <location>
        <position position="211"/>
    </location>
    <ligand>
        <name>substrate</name>
    </ligand>
</feature>
<evidence type="ECO:0000256" key="10">
    <source>
        <dbReference type="ARBA" id="ARBA00022857"/>
    </source>
</evidence>
<dbReference type="SUPFAM" id="SSF53927">
    <property type="entry name" value="Cytidine deaminase-like"/>
    <property type="match status" value="1"/>
</dbReference>
<dbReference type="InterPro" id="IPR016193">
    <property type="entry name" value="Cytidine_deaminase-like"/>
</dbReference>
<evidence type="ECO:0000256" key="9">
    <source>
        <dbReference type="ARBA" id="ARBA00022833"/>
    </source>
</evidence>
<dbReference type="CDD" id="cd01284">
    <property type="entry name" value="Riboflavin_deaminase-reductase"/>
    <property type="match status" value="1"/>
</dbReference>
<keyword evidence="9 13" id="KW-0862">Zinc</keyword>
<dbReference type="GO" id="GO:0008270">
    <property type="term" value="F:zinc ion binding"/>
    <property type="evidence" value="ECO:0007669"/>
    <property type="project" value="InterPro"/>
</dbReference>
<feature type="binding site" evidence="15">
    <location>
        <position position="208"/>
    </location>
    <ligand>
        <name>substrate</name>
    </ligand>
</feature>
<protein>
    <recommendedName>
        <fullName evidence="13">Riboflavin biosynthesis protein RibD</fullName>
    </recommendedName>
    <domain>
        <recommendedName>
            <fullName evidence="13">Diaminohydroxyphosphoribosylaminopyrimidine deaminase</fullName>
            <shortName evidence="13">DRAP deaminase</shortName>
            <ecNumber evidence="13">3.5.4.26</ecNumber>
        </recommendedName>
        <alternativeName>
            <fullName evidence="13">Riboflavin-specific deaminase</fullName>
        </alternativeName>
    </domain>
    <domain>
        <recommendedName>
            <fullName evidence="13">5-amino-6-(5-phosphoribosylamino)uracil reductase</fullName>
            <ecNumber evidence="13">1.1.1.193</ecNumber>
        </recommendedName>
        <alternativeName>
            <fullName evidence="13">HTP reductase</fullName>
        </alternativeName>
    </domain>
</protein>
<evidence type="ECO:0000313" key="18">
    <source>
        <dbReference type="EMBL" id="BDX07551.1"/>
    </source>
</evidence>
<evidence type="ECO:0000256" key="2">
    <source>
        <dbReference type="ARBA" id="ARBA00004882"/>
    </source>
</evidence>
<feature type="binding site" evidence="15">
    <location>
        <position position="172"/>
    </location>
    <ligand>
        <name>substrate</name>
    </ligand>
</feature>
<feature type="binding site" evidence="16">
    <location>
        <position position="54"/>
    </location>
    <ligand>
        <name>Zn(2+)</name>
        <dbReference type="ChEBI" id="CHEBI:29105"/>
        <note>catalytic</note>
    </ligand>
</feature>
<comment type="catalytic activity">
    <reaction evidence="13">
        <text>2,5-diamino-6-hydroxy-4-(5-phosphoribosylamino)-pyrimidine + H2O + H(+) = 5-amino-6-(5-phospho-D-ribosylamino)uracil + NH4(+)</text>
        <dbReference type="Rhea" id="RHEA:21868"/>
        <dbReference type="ChEBI" id="CHEBI:15377"/>
        <dbReference type="ChEBI" id="CHEBI:15378"/>
        <dbReference type="ChEBI" id="CHEBI:28938"/>
        <dbReference type="ChEBI" id="CHEBI:58453"/>
        <dbReference type="ChEBI" id="CHEBI:58614"/>
        <dbReference type="EC" id="3.5.4.26"/>
    </reaction>
</comment>
<dbReference type="Proteomes" id="UP001333710">
    <property type="component" value="Chromosome"/>
</dbReference>
<keyword evidence="19" id="KW-1185">Reference proteome</keyword>
<evidence type="ECO:0000256" key="16">
    <source>
        <dbReference type="PIRSR" id="PIRSR006769-3"/>
    </source>
</evidence>
<dbReference type="GO" id="GO:0009231">
    <property type="term" value="P:riboflavin biosynthetic process"/>
    <property type="evidence" value="ECO:0007669"/>
    <property type="project" value="UniProtKB-KW"/>
</dbReference>
<evidence type="ECO:0000256" key="1">
    <source>
        <dbReference type="ARBA" id="ARBA00002151"/>
    </source>
</evidence>
<accession>A0AA48HJG2</accession>
<evidence type="ECO:0000256" key="11">
    <source>
        <dbReference type="ARBA" id="ARBA00023002"/>
    </source>
</evidence>
<feature type="binding site" evidence="15">
    <location>
        <position position="301"/>
    </location>
    <ligand>
        <name>substrate</name>
    </ligand>
</feature>
<dbReference type="InterPro" id="IPR050765">
    <property type="entry name" value="Riboflavin_Biosynth_HTPR"/>
</dbReference>
<dbReference type="EC" id="3.5.4.26" evidence="13"/>
<feature type="binding site" evidence="16">
    <location>
        <position position="79"/>
    </location>
    <ligand>
        <name>Zn(2+)</name>
        <dbReference type="ChEBI" id="CHEBI:29105"/>
        <note>catalytic</note>
    </ligand>
</feature>